<dbReference type="InterPro" id="IPR004853">
    <property type="entry name" value="Sugar_P_trans_dom"/>
</dbReference>
<feature type="transmembrane region" description="Helical" evidence="6">
    <location>
        <begin position="289"/>
        <end position="314"/>
    </location>
</feature>
<dbReference type="Proteomes" id="UP000663879">
    <property type="component" value="Unassembled WGS sequence"/>
</dbReference>
<feature type="transmembrane region" description="Helical" evidence="6">
    <location>
        <begin position="226"/>
        <end position="245"/>
    </location>
</feature>
<evidence type="ECO:0000256" key="3">
    <source>
        <dbReference type="ARBA" id="ARBA00022989"/>
    </source>
</evidence>
<keyword evidence="2 6" id="KW-0812">Transmembrane</keyword>
<evidence type="ECO:0000313" key="8">
    <source>
        <dbReference type="EMBL" id="CAF1054736.1"/>
    </source>
</evidence>
<feature type="domain" description="Sugar phosphate transporter" evidence="7">
    <location>
        <begin position="38"/>
        <end position="337"/>
    </location>
</feature>
<evidence type="ECO:0000256" key="5">
    <source>
        <dbReference type="SAM" id="MobiDB-lite"/>
    </source>
</evidence>
<feature type="compositionally biased region" description="Basic and acidic residues" evidence="5">
    <location>
        <begin position="387"/>
        <end position="397"/>
    </location>
</feature>
<feature type="transmembrane region" description="Helical" evidence="6">
    <location>
        <begin position="103"/>
        <end position="121"/>
    </location>
</feature>
<sequence length="397" mass="45555">MFSKLVNNSESDDGDTDDITLQSKKNPNKLKYITLSLLTILIYYFFSISLTFYNRHLFVTYKYPLSITIIHLILKFVLSALIRHLLNLIEYIRKGPNYKKRVLLNWNLFSTRIIPNSLASAADIGLSNWSLQYITITLYTMSKSTVILFIFFFSIIFKLEKWRRSIIGVILCIAFGLFLFTYHSTEFHLFGFSLVLIASFMAGLRWTLAQAITQKHEIGLANPIDMIYHVQPFMILCLLPLALYVEGVPIVTTDKFFRSDDYSEISKNVLWIILGALLGFLLEASELLVVTFTSSLTLSISGIFKEICIVYLAVTLNHNKLNPMNTTGLVICLIGISIHCVIKARNETRPMKTDKVKTIRRKKSPNRKGNYTKLENTSDNEDNFMMDSRDGESIQLR</sequence>
<feature type="transmembrane region" description="Helical" evidence="6">
    <location>
        <begin position="265"/>
        <end position="282"/>
    </location>
</feature>
<dbReference type="GO" id="GO:0016020">
    <property type="term" value="C:membrane"/>
    <property type="evidence" value="ECO:0007669"/>
    <property type="project" value="UniProtKB-SubCell"/>
</dbReference>
<feature type="transmembrane region" description="Helical" evidence="6">
    <location>
        <begin position="326"/>
        <end position="342"/>
    </location>
</feature>
<evidence type="ECO:0000256" key="4">
    <source>
        <dbReference type="ARBA" id="ARBA00023136"/>
    </source>
</evidence>
<keyword evidence="3 6" id="KW-1133">Transmembrane helix</keyword>
<evidence type="ECO:0000259" key="7">
    <source>
        <dbReference type="Pfam" id="PF03151"/>
    </source>
</evidence>
<feature type="compositionally biased region" description="Polar residues" evidence="5">
    <location>
        <begin position="367"/>
        <end position="377"/>
    </location>
</feature>
<feature type="transmembrane region" description="Helical" evidence="6">
    <location>
        <begin position="65"/>
        <end position="82"/>
    </location>
</feature>
<gene>
    <name evidence="8" type="ORF">OXX778_LOCUS18998</name>
</gene>
<feature type="transmembrane region" description="Helical" evidence="6">
    <location>
        <begin position="133"/>
        <end position="153"/>
    </location>
</feature>
<dbReference type="PANTHER" id="PTHR11132">
    <property type="entry name" value="SOLUTE CARRIER FAMILY 35"/>
    <property type="match status" value="1"/>
</dbReference>
<feature type="transmembrane region" description="Helical" evidence="6">
    <location>
        <begin position="165"/>
        <end position="183"/>
    </location>
</feature>
<accession>A0A814KVD7</accession>
<keyword evidence="4 6" id="KW-0472">Membrane</keyword>
<dbReference type="InterPro" id="IPR050186">
    <property type="entry name" value="TPT_transporter"/>
</dbReference>
<feature type="region of interest" description="Disordered" evidence="5">
    <location>
        <begin position="352"/>
        <end position="397"/>
    </location>
</feature>
<comment type="caution">
    <text evidence="8">The sequence shown here is derived from an EMBL/GenBank/DDBJ whole genome shotgun (WGS) entry which is preliminary data.</text>
</comment>
<dbReference type="Pfam" id="PF03151">
    <property type="entry name" value="TPT"/>
    <property type="match status" value="1"/>
</dbReference>
<dbReference type="OrthoDB" id="18894at2759"/>
<protein>
    <recommendedName>
        <fullName evidence="7">Sugar phosphate transporter domain-containing protein</fullName>
    </recommendedName>
</protein>
<feature type="transmembrane region" description="Helical" evidence="6">
    <location>
        <begin position="32"/>
        <end position="53"/>
    </location>
</feature>
<evidence type="ECO:0000256" key="6">
    <source>
        <dbReference type="SAM" id="Phobius"/>
    </source>
</evidence>
<feature type="transmembrane region" description="Helical" evidence="6">
    <location>
        <begin position="189"/>
        <end position="206"/>
    </location>
</feature>
<evidence type="ECO:0000256" key="1">
    <source>
        <dbReference type="ARBA" id="ARBA00004141"/>
    </source>
</evidence>
<keyword evidence="9" id="KW-1185">Reference proteome</keyword>
<proteinExistence type="predicted"/>
<evidence type="ECO:0000313" key="9">
    <source>
        <dbReference type="Proteomes" id="UP000663879"/>
    </source>
</evidence>
<organism evidence="8 9">
    <name type="scientific">Brachionus calyciflorus</name>
    <dbReference type="NCBI Taxonomy" id="104777"/>
    <lineage>
        <taxon>Eukaryota</taxon>
        <taxon>Metazoa</taxon>
        <taxon>Spiralia</taxon>
        <taxon>Gnathifera</taxon>
        <taxon>Rotifera</taxon>
        <taxon>Eurotatoria</taxon>
        <taxon>Monogononta</taxon>
        <taxon>Pseudotrocha</taxon>
        <taxon>Ploima</taxon>
        <taxon>Brachionidae</taxon>
        <taxon>Brachionus</taxon>
    </lineage>
</organism>
<feature type="region of interest" description="Disordered" evidence="5">
    <location>
        <begin position="1"/>
        <end position="20"/>
    </location>
</feature>
<reference evidence="8" key="1">
    <citation type="submission" date="2021-02" db="EMBL/GenBank/DDBJ databases">
        <authorList>
            <person name="Nowell W R."/>
        </authorList>
    </citation>
    <scope>NUCLEOTIDE SEQUENCE</scope>
    <source>
        <strain evidence="8">Ploen Becks lab</strain>
    </source>
</reference>
<dbReference type="AlphaFoldDB" id="A0A814KVD7"/>
<comment type="subcellular location">
    <subcellularLocation>
        <location evidence="1">Membrane</location>
        <topology evidence="1">Multi-pass membrane protein</topology>
    </subcellularLocation>
</comment>
<dbReference type="EMBL" id="CAJNOC010005528">
    <property type="protein sequence ID" value="CAF1054736.1"/>
    <property type="molecule type" value="Genomic_DNA"/>
</dbReference>
<evidence type="ECO:0000256" key="2">
    <source>
        <dbReference type="ARBA" id="ARBA00022692"/>
    </source>
</evidence>
<name>A0A814KVD7_9BILA</name>